<dbReference type="Proteomes" id="UP000521868">
    <property type="component" value="Unassembled WGS sequence"/>
</dbReference>
<dbReference type="Gene3D" id="3.90.190.10">
    <property type="entry name" value="Protein tyrosine phosphatase superfamily"/>
    <property type="match status" value="1"/>
</dbReference>
<comment type="caution">
    <text evidence="2">The sequence shown here is derived from an EMBL/GenBank/DDBJ whole genome shotgun (WGS) entry which is preliminary data.</text>
</comment>
<reference evidence="2 3" key="1">
    <citation type="journal article" date="2020" name="Nature">
        <title>Bacterial chemolithoautotrophy via manganese oxidation.</title>
        <authorList>
            <person name="Yu H."/>
            <person name="Leadbetter J.R."/>
        </authorList>
    </citation>
    <scope>NUCLEOTIDE SEQUENCE [LARGE SCALE GENOMIC DNA]</scope>
    <source>
        <strain evidence="2 3">RBP-1</strain>
    </source>
</reference>
<protein>
    <submittedName>
        <fullName evidence="2">TIGR01244 family phosphatase</fullName>
    </submittedName>
</protein>
<gene>
    <name evidence="2" type="ORF">RAMLITH_03930</name>
</gene>
<dbReference type="GO" id="GO:0016787">
    <property type="term" value="F:hydrolase activity"/>
    <property type="evidence" value="ECO:0007669"/>
    <property type="project" value="InterPro"/>
</dbReference>
<evidence type="ECO:0000313" key="2">
    <source>
        <dbReference type="EMBL" id="NKE64958.1"/>
    </source>
</evidence>
<dbReference type="EMBL" id="VTOX01000001">
    <property type="protein sequence ID" value="NKE64958.1"/>
    <property type="molecule type" value="Genomic_DNA"/>
</dbReference>
<dbReference type="NCBIfam" id="TIGR01244">
    <property type="entry name" value="TIGR01244 family sulfur transferase"/>
    <property type="match status" value="1"/>
</dbReference>
<accession>A0A7X6I549</accession>
<keyword evidence="3" id="KW-1185">Reference proteome</keyword>
<sequence>MDTHAVHLPVERVDEALSITPQLGADDMHAAAAAGYRSIVNNRPDFEGGRAQPRSAELEAAARAAGLHYRHLPVPPSGHSDADARRMADLVDSLPKPVLAFCRTGRRSAALYQKGRSAG</sequence>
<dbReference type="Pfam" id="PF04273">
    <property type="entry name" value="BLH_phosphatase"/>
    <property type="match status" value="1"/>
</dbReference>
<organism evidence="2 3">
    <name type="scientific">Ramlibacter lithotrophicus</name>
    <dbReference type="NCBI Taxonomy" id="2606681"/>
    <lineage>
        <taxon>Bacteria</taxon>
        <taxon>Pseudomonadati</taxon>
        <taxon>Pseudomonadota</taxon>
        <taxon>Betaproteobacteria</taxon>
        <taxon>Burkholderiales</taxon>
        <taxon>Comamonadaceae</taxon>
        <taxon>Ramlibacter</taxon>
    </lineage>
</organism>
<evidence type="ECO:0000259" key="1">
    <source>
        <dbReference type="Pfam" id="PF04273"/>
    </source>
</evidence>
<feature type="domain" description="Beta-lactamase hydrolase-like protein phosphatase-like" evidence="1">
    <location>
        <begin position="13"/>
        <end position="114"/>
    </location>
</feature>
<dbReference type="SUPFAM" id="SSF52799">
    <property type="entry name" value="(Phosphotyrosine protein) phosphatases II"/>
    <property type="match status" value="1"/>
</dbReference>
<dbReference type="InterPro" id="IPR005939">
    <property type="entry name" value="BLH_phosphatase-like"/>
</dbReference>
<dbReference type="AlphaFoldDB" id="A0A7X6I549"/>
<dbReference type="InterPro" id="IPR029021">
    <property type="entry name" value="Prot-tyrosine_phosphatase-like"/>
</dbReference>
<dbReference type="RefSeq" id="WP_168105997.1">
    <property type="nucleotide sequence ID" value="NZ_VTOX01000001.1"/>
</dbReference>
<evidence type="ECO:0000313" key="3">
    <source>
        <dbReference type="Proteomes" id="UP000521868"/>
    </source>
</evidence>
<proteinExistence type="predicted"/>
<name>A0A7X6I549_9BURK</name>